<sequence>ILELYQNADGSITIPKVLRPYMANRDKIESFV</sequence>
<feature type="non-terminal residue" evidence="1">
    <location>
        <position position="1"/>
    </location>
</feature>
<accession>X1HXI3</accession>
<dbReference type="AlphaFoldDB" id="X1HXI3"/>
<protein>
    <submittedName>
        <fullName evidence="1">Uncharacterized protein</fullName>
    </submittedName>
</protein>
<evidence type="ECO:0000313" key="1">
    <source>
        <dbReference type="EMBL" id="GAH74881.1"/>
    </source>
</evidence>
<gene>
    <name evidence="1" type="ORF">S03H2_45978</name>
</gene>
<reference evidence="1" key="1">
    <citation type="journal article" date="2014" name="Front. Microbiol.">
        <title>High frequency of phylogenetically diverse reductive dehalogenase-homologous genes in deep subseafloor sedimentary metagenomes.</title>
        <authorList>
            <person name="Kawai M."/>
            <person name="Futagami T."/>
            <person name="Toyoda A."/>
            <person name="Takaki Y."/>
            <person name="Nishi S."/>
            <person name="Hori S."/>
            <person name="Arai W."/>
            <person name="Tsubouchi T."/>
            <person name="Morono Y."/>
            <person name="Uchiyama I."/>
            <person name="Ito T."/>
            <person name="Fujiyama A."/>
            <person name="Inagaki F."/>
            <person name="Takami H."/>
        </authorList>
    </citation>
    <scope>NUCLEOTIDE SEQUENCE</scope>
    <source>
        <strain evidence="1">Expedition CK06-06</strain>
    </source>
</reference>
<name>X1HXI3_9ZZZZ</name>
<dbReference type="Gene3D" id="3.30.930.10">
    <property type="entry name" value="Bira Bifunctional Protein, Domain 2"/>
    <property type="match status" value="1"/>
</dbReference>
<proteinExistence type="predicted"/>
<dbReference type="InterPro" id="IPR045864">
    <property type="entry name" value="aa-tRNA-synth_II/BPL/LPL"/>
</dbReference>
<organism evidence="1">
    <name type="scientific">marine sediment metagenome</name>
    <dbReference type="NCBI Taxonomy" id="412755"/>
    <lineage>
        <taxon>unclassified sequences</taxon>
        <taxon>metagenomes</taxon>
        <taxon>ecological metagenomes</taxon>
    </lineage>
</organism>
<comment type="caution">
    <text evidence="1">The sequence shown here is derived from an EMBL/GenBank/DDBJ whole genome shotgun (WGS) entry which is preliminary data.</text>
</comment>
<dbReference type="EMBL" id="BARU01028834">
    <property type="protein sequence ID" value="GAH74881.1"/>
    <property type="molecule type" value="Genomic_DNA"/>
</dbReference>